<evidence type="ECO:0000313" key="1">
    <source>
        <dbReference type="EMBL" id="SLN61726.1"/>
    </source>
</evidence>
<dbReference type="CDD" id="cd02619">
    <property type="entry name" value="Peptidase_C1"/>
    <property type="match status" value="1"/>
</dbReference>
<dbReference type="EMBL" id="FWFT01000007">
    <property type="protein sequence ID" value="SLN61726.1"/>
    <property type="molecule type" value="Genomic_DNA"/>
</dbReference>
<name>A0A1Y5TDP4_9RHOB</name>
<reference evidence="1 2" key="1">
    <citation type="submission" date="2017-03" db="EMBL/GenBank/DDBJ databases">
        <authorList>
            <person name="Afonso C.L."/>
            <person name="Miller P.J."/>
            <person name="Scott M.A."/>
            <person name="Spackman E."/>
            <person name="Goraichik I."/>
            <person name="Dimitrov K.M."/>
            <person name="Suarez D.L."/>
            <person name="Swayne D.E."/>
        </authorList>
    </citation>
    <scope>NUCLEOTIDE SEQUENCE [LARGE SCALE GENOMIC DNA]</scope>
    <source>
        <strain evidence="1 2">CECT 8397</strain>
    </source>
</reference>
<keyword evidence="2" id="KW-1185">Reference proteome</keyword>
<organism evidence="1 2">
    <name type="scientific">Pseudooctadecabacter jejudonensis</name>
    <dbReference type="NCBI Taxonomy" id="1391910"/>
    <lineage>
        <taxon>Bacteria</taxon>
        <taxon>Pseudomonadati</taxon>
        <taxon>Pseudomonadota</taxon>
        <taxon>Alphaproteobacteria</taxon>
        <taxon>Rhodobacterales</taxon>
        <taxon>Paracoccaceae</taxon>
        <taxon>Pseudooctadecabacter</taxon>
    </lineage>
</organism>
<dbReference type="OrthoDB" id="1491023at2"/>
<gene>
    <name evidence="1" type="ORF">PSJ8397_03267</name>
</gene>
<sequence>MVHFGTCAPSPEAARALRTKTAASNPIACEQSTPIRLHDTAHPWPVRDQFGRGTCVSFATIAAIELLSARRDDMPPERLSEQYLHERMLTAHPLPDDVQPTIPEGGVLLQQALQALGSHGVIPSAMMPYKPFSVGPDGTLNPPPPDEAIYLGQSNTVATQAYGTIGPAKGLPPAQVDTIVPKTDLAHKLLSYLQEGLPVVIGLPLFQHASGLSNWTLPNVIATGVVPCPEDDKAPELTGPRDDGHVVCLTGFEPDATEPLGGWFIFRNSWGLEFADHAKRPTDSHGPDRGAGLRGYGMLSATHVNTYCWEYLVPATHSCT</sequence>
<evidence type="ECO:0008006" key="3">
    <source>
        <dbReference type="Google" id="ProtNLM"/>
    </source>
</evidence>
<accession>A0A1Y5TDP4</accession>
<protein>
    <recommendedName>
        <fullName evidence="3">Papain family cysteine protease</fullName>
    </recommendedName>
</protein>
<dbReference type="RefSeq" id="WP_085865660.1">
    <property type="nucleotide sequence ID" value="NZ_FWFT01000007.1"/>
</dbReference>
<dbReference type="Proteomes" id="UP000193623">
    <property type="component" value="Unassembled WGS sequence"/>
</dbReference>
<dbReference type="InterPro" id="IPR038765">
    <property type="entry name" value="Papain-like_cys_pep_sf"/>
</dbReference>
<dbReference type="AlphaFoldDB" id="A0A1Y5TDP4"/>
<proteinExistence type="predicted"/>
<evidence type="ECO:0000313" key="2">
    <source>
        <dbReference type="Proteomes" id="UP000193623"/>
    </source>
</evidence>
<dbReference type="SUPFAM" id="SSF54001">
    <property type="entry name" value="Cysteine proteinases"/>
    <property type="match status" value="1"/>
</dbReference>
<dbReference type="Gene3D" id="3.90.70.10">
    <property type="entry name" value="Cysteine proteinases"/>
    <property type="match status" value="1"/>
</dbReference>